<dbReference type="WBParaSite" id="L893_g19254.t1">
    <property type="protein sequence ID" value="L893_g19254.t1"/>
    <property type="gene ID" value="L893_g19254"/>
</dbReference>
<organism evidence="6 7">
    <name type="scientific">Steinernema glaseri</name>
    <dbReference type="NCBI Taxonomy" id="37863"/>
    <lineage>
        <taxon>Eukaryota</taxon>
        <taxon>Metazoa</taxon>
        <taxon>Ecdysozoa</taxon>
        <taxon>Nematoda</taxon>
        <taxon>Chromadorea</taxon>
        <taxon>Rhabditida</taxon>
        <taxon>Tylenchina</taxon>
        <taxon>Panagrolaimomorpha</taxon>
        <taxon>Strongyloidoidea</taxon>
        <taxon>Steinernematidae</taxon>
        <taxon>Steinernema</taxon>
    </lineage>
</organism>
<feature type="signal peptide" evidence="4">
    <location>
        <begin position="1"/>
        <end position="27"/>
    </location>
</feature>
<evidence type="ECO:0000313" key="6">
    <source>
        <dbReference type="Proteomes" id="UP000095287"/>
    </source>
</evidence>
<feature type="domain" description="TIL" evidence="5">
    <location>
        <begin position="25"/>
        <end position="77"/>
    </location>
</feature>
<accession>A0A1I7YSE4</accession>
<dbReference type="CDD" id="cd19941">
    <property type="entry name" value="TIL"/>
    <property type="match status" value="2"/>
</dbReference>
<keyword evidence="2" id="KW-0722">Serine protease inhibitor</keyword>
<proteinExistence type="predicted"/>
<dbReference type="Gene3D" id="2.10.25.10">
    <property type="entry name" value="Laminin"/>
    <property type="match status" value="2"/>
</dbReference>
<keyword evidence="6" id="KW-1185">Reference proteome</keyword>
<dbReference type="PANTHER" id="PTHR23259:SF70">
    <property type="entry name" value="ACCESSORY GLAND PROTEIN ACP62F-RELATED"/>
    <property type="match status" value="1"/>
</dbReference>
<protein>
    <submittedName>
        <fullName evidence="7">TIL domain-containing protein</fullName>
    </submittedName>
</protein>
<dbReference type="GO" id="GO:0004867">
    <property type="term" value="F:serine-type endopeptidase inhibitor activity"/>
    <property type="evidence" value="ECO:0007669"/>
    <property type="project" value="UniProtKB-KW"/>
</dbReference>
<keyword evidence="3" id="KW-1015">Disulfide bond</keyword>
<evidence type="ECO:0000256" key="2">
    <source>
        <dbReference type="ARBA" id="ARBA00022900"/>
    </source>
</evidence>
<feature type="domain" description="TIL" evidence="5">
    <location>
        <begin position="90"/>
        <end position="145"/>
    </location>
</feature>
<dbReference type="Proteomes" id="UP000095287">
    <property type="component" value="Unplaced"/>
</dbReference>
<keyword evidence="4" id="KW-0732">Signal</keyword>
<evidence type="ECO:0000259" key="5">
    <source>
        <dbReference type="Pfam" id="PF01826"/>
    </source>
</evidence>
<feature type="chain" id="PRO_5009312554" evidence="4">
    <location>
        <begin position="28"/>
        <end position="186"/>
    </location>
</feature>
<dbReference type="InterPro" id="IPR002919">
    <property type="entry name" value="TIL_dom"/>
</dbReference>
<dbReference type="Pfam" id="PF01826">
    <property type="entry name" value="TIL"/>
    <property type="match status" value="2"/>
</dbReference>
<dbReference type="PANTHER" id="PTHR23259">
    <property type="entry name" value="RIDDLE"/>
    <property type="match status" value="1"/>
</dbReference>
<evidence type="ECO:0000313" key="7">
    <source>
        <dbReference type="WBParaSite" id="L893_g19254.t1"/>
    </source>
</evidence>
<dbReference type="InterPro" id="IPR051368">
    <property type="entry name" value="SerProtInhib-TIL_Domain"/>
</dbReference>
<name>A0A1I7YSE4_9BILA</name>
<sequence>MHCAYLVLVSSLLVVTSFAFVAPKCRSHEVYKSCGTCEPSCEDLKPVCFEGCGLEGCYCEEGYVRTFSGRCVLPSECGSPDPPQTNNVTCGEHETFTNCGNCEQMCENPWGAPGQACPYACGQMCICQEGYVRDWDMKCIKKDECTPHPECAHVTCPSGTRCVWAPQLCTQWDCPQVVCMPPYVDH</sequence>
<keyword evidence="1" id="KW-0646">Protease inhibitor</keyword>
<evidence type="ECO:0000256" key="3">
    <source>
        <dbReference type="ARBA" id="ARBA00023157"/>
    </source>
</evidence>
<dbReference type="AlphaFoldDB" id="A0A1I7YSE4"/>
<dbReference type="SUPFAM" id="SSF57567">
    <property type="entry name" value="Serine protease inhibitors"/>
    <property type="match status" value="2"/>
</dbReference>
<reference evidence="7" key="1">
    <citation type="submission" date="2016-11" db="UniProtKB">
        <authorList>
            <consortium name="WormBaseParasite"/>
        </authorList>
    </citation>
    <scope>IDENTIFICATION</scope>
</reference>
<evidence type="ECO:0000256" key="4">
    <source>
        <dbReference type="SAM" id="SignalP"/>
    </source>
</evidence>
<dbReference type="InterPro" id="IPR036084">
    <property type="entry name" value="Ser_inhib-like_sf"/>
</dbReference>
<evidence type="ECO:0000256" key="1">
    <source>
        <dbReference type="ARBA" id="ARBA00022690"/>
    </source>
</evidence>